<evidence type="ECO:0000313" key="3">
    <source>
        <dbReference type="RefSeq" id="XP_017783324.1"/>
    </source>
</evidence>
<dbReference type="Proteomes" id="UP000695000">
    <property type="component" value="Unplaced"/>
</dbReference>
<protein>
    <submittedName>
        <fullName evidence="3">Transmembrane protein 203</fullName>
    </submittedName>
</protein>
<evidence type="ECO:0000256" key="1">
    <source>
        <dbReference type="SAM" id="Phobius"/>
    </source>
</evidence>
<evidence type="ECO:0000313" key="2">
    <source>
        <dbReference type="Proteomes" id="UP000695000"/>
    </source>
</evidence>
<dbReference type="GeneID" id="108567404"/>
<keyword evidence="2" id="KW-1185">Reference proteome</keyword>
<keyword evidence="1" id="KW-0472">Membrane</keyword>
<dbReference type="CDD" id="cd22816">
    <property type="entry name" value="TMEM203"/>
    <property type="match status" value="1"/>
</dbReference>
<dbReference type="InterPro" id="IPR019396">
    <property type="entry name" value="TM_Fragile-X-F-assoc"/>
</dbReference>
<feature type="transmembrane region" description="Helical" evidence="1">
    <location>
        <begin position="12"/>
        <end position="36"/>
    </location>
</feature>
<dbReference type="PANTHER" id="PTHR13568">
    <property type="entry name" value="FAM11A, B PROTEIN"/>
    <property type="match status" value="1"/>
</dbReference>
<keyword evidence="1 3" id="KW-0812">Transmembrane</keyword>
<sequence>MFFTIHEIIKWLGLTIFEIWTNLISILIFTITFALKYNPNIELYNNDWWLIFFPLFAGDALNAYFCTIVFIRMLIELTLKTALLRVCWSATFLLMTFLFKLLLCKRLTGHVTLDFSEIFAPIYILLQLIAVRACQQS</sequence>
<feature type="transmembrane region" description="Helical" evidence="1">
    <location>
        <begin position="48"/>
        <end position="71"/>
    </location>
</feature>
<dbReference type="RefSeq" id="XP_017783324.1">
    <property type="nucleotide sequence ID" value="XM_017927835.1"/>
</dbReference>
<gene>
    <name evidence="3" type="primary">LOC108567404</name>
</gene>
<organism evidence="2 3">
    <name type="scientific">Nicrophorus vespilloides</name>
    <name type="common">Boreal carrion beetle</name>
    <dbReference type="NCBI Taxonomy" id="110193"/>
    <lineage>
        <taxon>Eukaryota</taxon>
        <taxon>Metazoa</taxon>
        <taxon>Ecdysozoa</taxon>
        <taxon>Arthropoda</taxon>
        <taxon>Hexapoda</taxon>
        <taxon>Insecta</taxon>
        <taxon>Pterygota</taxon>
        <taxon>Neoptera</taxon>
        <taxon>Endopterygota</taxon>
        <taxon>Coleoptera</taxon>
        <taxon>Polyphaga</taxon>
        <taxon>Staphyliniformia</taxon>
        <taxon>Silphidae</taxon>
        <taxon>Nicrophorinae</taxon>
        <taxon>Nicrophorus</taxon>
    </lineage>
</organism>
<feature type="transmembrane region" description="Helical" evidence="1">
    <location>
        <begin position="83"/>
        <end position="103"/>
    </location>
</feature>
<accession>A0ABM1N924</accession>
<name>A0ABM1N924_NICVS</name>
<reference evidence="3" key="1">
    <citation type="submission" date="2025-08" db="UniProtKB">
        <authorList>
            <consortium name="RefSeq"/>
        </authorList>
    </citation>
    <scope>IDENTIFICATION</scope>
    <source>
        <tissue evidence="3">Whole Larva</tissue>
    </source>
</reference>
<proteinExistence type="predicted"/>
<keyword evidence="1" id="KW-1133">Transmembrane helix</keyword>
<dbReference type="PANTHER" id="PTHR13568:SF9">
    <property type="entry name" value="TRANSMEMBRANE PROTEIN 203"/>
    <property type="match status" value="1"/>
</dbReference>